<evidence type="ECO:0000313" key="1">
    <source>
        <dbReference type="EMBL" id="MFO2478032.1"/>
    </source>
</evidence>
<name>A0ACC7PDF1_9PSED</name>
<dbReference type="Proteomes" id="UP001637618">
    <property type="component" value="Unassembled WGS sequence"/>
</dbReference>
<protein>
    <submittedName>
        <fullName evidence="1">Formylglycine-generating enzyme family protein</fullName>
    </submittedName>
</protein>
<proteinExistence type="predicted"/>
<accession>A0ACC7PDF1</accession>
<reference evidence="1" key="1">
    <citation type="submission" date="2022-11" db="EMBL/GenBank/DDBJ databases">
        <title>Draft genome sequences of strains of Pseudomonas imrae sp. nov.</title>
        <authorList>
            <person name="Salva Serra F."/>
            <person name="Nimje P."/>
            <person name="Moore E.R.B."/>
            <person name="Marathe N.P."/>
        </authorList>
    </citation>
    <scope>NUCLEOTIDE SEQUENCE</scope>
    <source>
        <strain evidence="1">15FMM2</strain>
    </source>
</reference>
<dbReference type="EMBL" id="JAPEQY010000007">
    <property type="protein sequence ID" value="MFO2478032.1"/>
    <property type="molecule type" value="Genomic_DNA"/>
</dbReference>
<comment type="caution">
    <text evidence="1">The sequence shown here is derived from an EMBL/GenBank/DDBJ whole genome shotgun (WGS) entry which is preliminary data.</text>
</comment>
<keyword evidence="2" id="KW-1185">Reference proteome</keyword>
<organism evidence="1 2">
    <name type="scientific">Pseudomonas imrae</name>
    <dbReference type="NCBI Taxonomy" id="2992837"/>
    <lineage>
        <taxon>Bacteria</taxon>
        <taxon>Pseudomonadati</taxon>
        <taxon>Pseudomonadota</taxon>
        <taxon>Gammaproteobacteria</taxon>
        <taxon>Pseudomonadales</taxon>
        <taxon>Pseudomonadaceae</taxon>
        <taxon>Pseudomonas</taxon>
    </lineage>
</organism>
<sequence>MIIEACMTCLSYDPQCEAERAQWLFSIVERAKLNAKVLQAIKAMENTPPPEEHSDSAQRSAILKELAASGSEDARRLLYSSLALFPNTTNVIGANEIIALDGLDGLIHVVRHMGQWLQADPDFWIDDYPITQYEAFTGDKGALAALEREAAVDSDIANYLAGMRKTCDSRGGPSAHVDFMTFTADEVVAYVRKNPKEQCYWLRRWGSQVEEDQRETVFVALLASKESEHVKRLLRCFGQTGVPRFDSRLLRWIDHIDAQVQWATVAALAPVKHGELRNVAKRLIADGNIANGIALLVKNFHEGDFSLFVEHLAQLDDPDETHQIVGKLLNLCEAYPGHKALDCLLYVYEFSPCSTCRKRAVKALIDTNTAPAWVLAESTFDADPETRALVRADRSFT</sequence>
<evidence type="ECO:0000313" key="2">
    <source>
        <dbReference type="Proteomes" id="UP001637618"/>
    </source>
</evidence>
<gene>
    <name evidence="1" type="ORF">OOJ96_11490</name>
</gene>